<dbReference type="Gene3D" id="2.10.109.10">
    <property type="entry name" value="Umud Fragment, subunit A"/>
    <property type="match status" value="1"/>
</dbReference>
<evidence type="ECO:0000313" key="10">
    <source>
        <dbReference type="EMBL" id="BAD78197.1"/>
    </source>
</evidence>
<evidence type="ECO:0000256" key="4">
    <source>
        <dbReference type="ARBA" id="ARBA00022813"/>
    </source>
</evidence>
<dbReference type="GeneID" id="72430420"/>
<proteinExistence type="inferred from homology"/>
<feature type="domain" description="Peptidase S24/S26A/S26B/S26C" evidence="9">
    <location>
        <begin position="63"/>
        <end position="179"/>
    </location>
</feature>
<dbReference type="AlphaFoldDB" id="A0A0H3K501"/>
<evidence type="ECO:0000313" key="11">
    <source>
        <dbReference type="Proteomes" id="UP000001175"/>
    </source>
</evidence>
<dbReference type="eggNOG" id="COG1974">
    <property type="taxonomic scope" value="Bacteria"/>
</dbReference>
<keyword evidence="3 7" id="KW-0378">Hydrolase</keyword>
<dbReference type="KEGG" id="syc:syc0007_d"/>
<dbReference type="PRINTS" id="PR00726">
    <property type="entry name" value="LEXASERPTASE"/>
</dbReference>
<dbReference type="PANTHER" id="PTHR33516:SF2">
    <property type="entry name" value="LEXA REPRESSOR-RELATED"/>
    <property type="match status" value="1"/>
</dbReference>
<dbReference type="NCBIfam" id="NF007621">
    <property type="entry name" value="PRK10276.1"/>
    <property type="match status" value="1"/>
</dbReference>
<feature type="region of interest" description="Disordered" evidence="8">
    <location>
        <begin position="1"/>
        <end position="21"/>
    </location>
</feature>
<dbReference type="InterPro" id="IPR050077">
    <property type="entry name" value="LexA_repressor"/>
</dbReference>
<evidence type="ECO:0000256" key="7">
    <source>
        <dbReference type="RuleBase" id="RU003991"/>
    </source>
</evidence>
<evidence type="ECO:0000256" key="5">
    <source>
        <dbReference type="ARBA" id="ARBA00023204"/>
    </source>
</evidence>
<keyword evidence="5" id="KW-0234">DNA repair</keyword>
<evidence type="ECO:0000256" key="6">
    <source>
        <dbReference type="ARBA" id="ARBA00023236"/>
    </source>
</evidence>
<dbReference type="SUPFAM" id="SSF51306">
    <property type="entry name" value="LexA/Signal peptidase"/>
    <property type="match status" value="1"/>
</dbReference>
<dbReference type="PANTHER" id="PTHR33516">
    <property type="entry name" value="LEXA REPRESSOR"/>
    <property type="match status" value="1"/>
</dbReference>
<dbReference type="Proteomes" id="UP000001175">
    <property type="component" value="Chromosome"/>
</dbReference>
<dbReference type="InterPro" id="IPR015927">
    <property type="entry name" value="Peptidase_S24_S26A/B/C"/>
</dbReference>
<keyword evidence="6" id="KW-0742">SOS response</keyword>
<evidence type="ECO:0000256" key="2">
    <source>
        <dbReference type="ARBA" id="ARBA00022763"/>
    </source>
</evidence>
<dbReference type="GO" id="GO:0016787">
    <property type="term" value="F:hydrolase activity"/>
    <property type="evidence" value="ECO:0007669"/>
    <property type="project" value="UniProtKB-KW"/>
</dbReference>
<dbReference type="InterPro" id="IPR039418">
    <property type="entry name" value="LexA-like"/>
</dbReference>
<dbReference type="RefSeq" id="WP_011242320.1">
    <property type="nucleotide sequence ID" value="NC_006576.1"/>
</dbReference>
<protein>
    <submittedName>
        <fullName evidence="10">DNA polymerase V</fullName>
    </submittedName>
</protein>
<dbReference type="InterPro" id="IPR036286">
    <property type="entry name" value="LexA/Signal_pep-like_sf"/>
</dbReference>
<keyword evidence="4 7" id="KW-0068">Autocatalytic cleavage</keyword>
<evidence type="ECO:0000256" key="8">
    <source>
        <dbReference type="SAM" id="MobiDB-lite"/>
    </source>
</evidence>
<dbReference type="Pfam" id="PF00717">
    <property type="entry name" value="Peptidase_S24"/>
    <property type="match status" value="1"/>
</dbReference>
<evidence type="ECO:0000256" key="3">
    <source>
        <dbReference type="ARBA" id="ARBA00022801"/>
    </source>
</evidence>
<comment type="similarity">
    <text evidence="1 7">Belongs to the peptidase S24 family.</text>
</comment>
<reference evidence="10 11" key="1">
    <citation type="journal article" date="2007" name="Photosyn. Res.">
        <title>Complete nucleotide sequence of the freshwater unicellular cyanobacterium Synechococcus elongatus PCC 6301 chromosome: gene content and organization.</title>
        <authorList>
            <person name="Sugita C."/>
            <person name="Ogata K."/>
            <person name="Shikata M."/>
            <person name="Jikuya H."/>
            <person name="Takano J."/>
            <person name="Furumichi M."/>
            <person name="Kanehisa M."/>
            <person name="Omata T."/>
            <person name="Sugiura M."/>
            <person name="Sugita M."/>
        </authorList>
    </citation>
    <scope>NUCLEOTIDE SEQUENCE [LARGE SCALE GENOMIC DNA]</scope>
    <source>
        <strain evidence="11">ATCC 27144 / PCC 6301 / SAUG 1402/1</strain>
    </source>
</reference>
<dbReference type="GO" id="GO:0009432">
    <property type="term" value="P:SOS response"/>
    <property type="evidence" value="ECO:0007669"/>
    <property type="project" value="UniProtKB-KW"/>
</dbReference>
<feature type="compositionally biased region" description="Gly residues" evidence="8">
    <location>
        <begin position="1"/>
        <end position="17"/>
    </location>
</feature>
<accession>A0A0H3K501</accession>
<dbReference type="GO" id="GO:0006281">
    <property type="term" value="P:DNA repair"/>
    <property type="evidence" value="ECO:0007669"/>
    <property type="project" value="UniProtKB-KW"/>
</dbReference>
<dbReference type="EMBL" id="AP008231">
    <property type="protein sequence ID" value="BAD78197.1"/>
    <property type="molecule type" value="Genomic_DNA"/>
</dbReference>
<gene>
    <name evidence="10" type="primary">umuD</name>
    <name evidence="10" type="ordered locus">syc0007_d</name>
</gene>
<organism evidence="10 11">
    <name type="scientific">Synechococcus sp. (strain ATCC 27144 / PCC 6301 / SAUG 1402/1)</name>
    <name type="common">Anacystis nidulans</name>
    <dbReference type="NCBI Taxonomy" id="269084"/>
    <lineage>
        <taxon>Bacteria</taxon>
        <taxon>Bacillati</taxon>
        <taxon>Cyanobacteriota</taxon>
        <taxon>Cyanophyceae</taxon>
        <taxon>Synechococcales</taxon>
        <taxon>Synechococcaceae</taxon>
        <taxon>Synechococcus</taxon>
    </lineage>
</organism>
<dbReference type="CDD" id="cd06529">
    <property type="entry name" value="S24_LexA-like"/>
    <property type="match status" value="1"/>
</dbReference>
<evidence type="ECO:0000259" key="9">
    <source>
        <dbReference type="Pfam" id="PF00717"/>
    </source>
</evidence>
<dbReference type="GO" id="GO:0006355">
    <property type="term" value="P:regulation of DNA-templated transcription"/>
    <property type="evidence" value="ECO:0007669"/>
    <property type="project" value="InterPro"/>
</dbReference>
<name>A0A0H3K501_SYNP6</name>
<dbReference type="InterPro" id="IPR006197">
    <property type="entry name" value="Peptidase_S24_LexA"/>
</dbReference>
<evidence type="ECO:0000256" key="1">
    <source>
        <dbReference type="ARBA" id="ARBA00007484"/>
    </source>
</evidence>
<sequence>MKGGARAGAGRPKGSGKYGEPTKAVRLPLSVIEQIPQILEQRSSRTTLSEVYRPQRGAVLELPLYQMPVSAGFPSPADDYIEQRLDLNRHLIKNPAATFMARVSGDSMIGVGIHDGDVIIVDRSLEPRDGQIVIAVLNGELTVKRLRQERQRLFLQAENPNYPDLEITDASAFQIWGVVTNVIHAL</sequence>
<dbReference type="GO" id="GO:0003677">
    <property type="term" value="F:DNA binding"/>
    <property type="evidence" value="ECO:0007669"/>
    <property type="project" value="InterPro"/>
</dbReference>
<keyword evidence="2" id="KW-0227">DNA damage</keyword>